<organism evidence="3 4">
    <name type="scientific">Flavihumibacter solisilvae</name>
    <dbReference type="NCBI Taxonomy" id="1349421"/>
    <lineage>
        <taxon>Bacteria</taxon>
        <taxon>Pseudomonadati</taxon>
        <taxon>Bacteroidota</taxon>
        <taxon>Chitinophagia</taxon>
        <taxon>Chitinophagales</taxon>
        <taxon>Chitinophagaceae</taxon>
        <taxon>Flavihumibacter</taxon>
    </lineage>
</organism>
<proteinExistence type="predicted"/>
<dbReference type="RefSeq" id="WP_039135987.1">
    <property type="nucleotide sequence ID" value="NZ_JSVC01000001.1"/>
</dbReference>
<dbReference type="EMBL" id="JSVC01000001">
    <property type="protein sequence ID" value="KIC96233.1"/>
    <property type="molecule type" value="Genomic_DNA"/>
</dbReference>
<evidence type="ECO:0000256" key="1">
    <source>
        <dbReference type="SAM" id="SignalP"/>
    </source>
</evidence>
<dbReference type="Gene3D" id="1.10.390.10">
    <property type="entry name" value="Neutral Protease Domain 2"/>
    <property type="match status" value="1"/>
</dbReference>
<dbReference type="AlphaFoldDB" id="A0A0C1LLL5"/>
<dbReference type="SUPFAM" id="SSF55486">
    <property type="entry name" value="Metalloproteases ('zincins'), catalytic domain"/>
    <property type="match status" value="1"/>
</dbReference>
<comment type="caution">
    <text evidence="3">The sequence shown here is derived from an EMBL/GenBank/DDBJ whole genome shotgun (WGS) entry which is preliminary data.</text>
</comment>
<dbReference type="GO" id="GO:0008237">
    <property type="term" value="F:metallopeptidase activity"/>
    <property type="evidence" value="ECO:0007669"/>
    <property type="project" value="InterPro"/>
</dbReference>
<feature type="signal peptide" evidence="1">
    <location>
        <begin position="1"/>
        <end position="21"/>
    </location>
</feature>
<keyword evidence="4" id="KW-1185">Reference proteome</keyword>
<reference evidence="3 4" key="1">
    <citation type="submission" date="2014-11" db="EMBL/GenBank/DDBJ databases">
        <title>Genome sequence of Flavihumibacter solisilvae 3-3.</title>
        <authorList>
            <person name="Zhou G."/>
            <person name="Li M."/>
            <person name="Wang G."/>
        </authorList>
    </citation>
    <scope>NUCLEOTIDE SEQUENCE [LARGE SCALE GENOMIC DNA]</scope>
    <source>
        <strain evidence="3 4">3-3</strain>
    </source>
</reference>
<dbReference type="InterPro" id="IPR014782">
    <property type="entry name" value="Peptidase_M1_dom"/>
</dbReference>
<evidence type="ECO:0000313" key="4">
    <source>
        <dbReference type="Proteomes" id="UP000031408"/>
    </source>
</evidence>
<accession>A0A0C1LLL5</accession>
<dbReference type="GO" id="GO:0008270">
    <property type="term" value="F:zinc ion binding"/>
    <property type="evidence" value="ECO:0007669"/>
    <property type="project" value="InterPro"/>
</dbReference>
<gene>
    <name evidence="3" type="ORF">OI18_00215</name>
</gene>
<dbReference type="Proteomes" id="UP000031408">
    <property type="component" value="Unassembled WGS sequence"/>
</dbReference>
<sequence>MRFTKLGFPLAMLLVSASSFAQTDTTKKSVYDQHDAFAPLFYPSQGDDIRAADGTPGPNYWQNRADYVINASLDDTEHSVTGNVTINYTNNSPQALSFVWLQLDQNIYNQQSRGVATTAISGGRWANRNAFNGGYTISSVSLIQNGKQTPVKFEVYDTRMQIKLPSTIRAKGGKTSFRVEYKFVVPEYGTDRLGRLNTKNGWVYEIAQWFPRMCVYDNINGWNTLPYLGQGEFYLEYGDITYNITAPSNHIVVGSGELLNPQEVLTAEQQKRWAAAKSSDKTVMLRSVAEVTEPSSRPGGKKTLTWKFKCVQTRDVAWASSTAFVWDAARINLPGGKKALAMSAYPAESAGDTAWSRSTEYVKGAVEFYSRYLYPYHYPVAVNVAGIVGGMEYPGIVFCGARAKRDGLWGVTSHEFGHHWFPMVVGSDERRFPWMDEGFNTFINELADRDFNNGEYARKTATNARNYVRPFFGPTSESILTVPDVTAGANLGNVAYGKPGYGLALLRENILGPERLDSALRYYVHKWAFKHPTPYDFFHCIENYAGESLDWFWRGWFMNNWKIDQEIQGVAYVQNDSSKGSIITIANMEKLPMPVVLEIKEANGKTNRVKLPVEIWQHGNVWKFHFASTDKITSITLDPDNTLPDVNSKNNVWTGEKLGF</sequence>
<dbReference type="InterPro" id="IPR027268">
    <property type="entry name" value="Peptidase_M4/M1_CTD_sf"/>
</dbReference>
<keyword evidence="1" id="KW-0732">Signal</keyword>
<name>A0A0C1LLL5_9BACT</name>
<protein>
    <submittedName>
        <fullName evidence="3">Peptidase M1</fullName>
    </submittedName>
</protein>
<feature type="chain" id="PRO_5002153438" evidence="1">
    <location>
        <begin position="22"/>
        <end position="660"/>
    </location>
</feature>
<dbReference type="CDD" id="cd09604">
    <property type="entry name" value="M1_APN_like"/>
    <property type="match status" value="1"/>
</dbReference>
<feature type="domain" description="Peptidase M1 membrane alanine aminopeptidase" evidence="2">
    <location>
        <begin position="389"/>
        <end position="556"/>
    </location>
</feature>
<evidence type="ECO:0000313" key="3">
    <source>
        <dbReference type="EMBL" id="KIC96233.1"/>
    </source>
</evidence>
<dbReference type="Pfam" id="PF01433">
    <property type="entry name" value="Peptidase_M1"/>
    <property type="match status" value="1"/>
</dbReference>
<evidence type="ECO:0000259" key="2">
    <source>
        <dbReference type="Pfam" id="PF01433"/>
    </source>
</evidence>
<dbReference type="STRING" id="1349421.OI18_00215"/>